<dbReference type="Pfam" id="PF00330">
    <property type="entry name" value="Aconitase"/>
    <property type="match status" value="1"/>
</dbReference>
<proteinExistence type="inferred from homology"/>
<feature type="domain" description="Aconitase A/isopropylmalate dehydratase small subunit swivel" evidence="8">
    <location>
        <begin position="721"/>
        <end position="846"/>
    </location>
</feature>
<evidence type="ECO:0000256" key="1">
    <source>
        <dbReference type="ARBA" id="ARBA00001966"/>
    </source>
</evidence>
<evidence type="ECO:0000313" key="9">
    <source>
        <dbReference type="EMBL" id="GAA4628901.1"/>
    </source>
</evidence>
<evidence type="ECO:0000256" key="2">
    <source>
        <dbReference type="ARBA" id="ARBA00007185"/>
    </source>
</evidence>
<evidence type="ECO:0000259" key="7">
    <source>
        <dbReference type="Pfam" id="PF00330"/>
    </source>
</evidence>
<gene>
    <name evidence="9" type="primary">acnA</name>
    <name evidence="9" type="ORF">GCM10023196_047250</name>
</gene>
<protein>
    <submittedName>
        <fullName evidence="9">Aconitate hydratase AcnA</fullName>
    </submittedName>
</protein>
<dbReference type="Proteomes" id="UP001501442">
    <property type="component" value="Unassembled WGS sequence"/>
</dbReference>
<comment type="caution">
    <text evidence="9">The sequence shown here is derived from an EMBL/GenBank/DDBJ whole genome shotgun (WGS) entry which is preliminary data.</text>
</comment>
<dbReference type="InterPro" id="IPR006249">
    <property type="entry name" value="Aconitase/IRP2"/>
</dbReference>
<feature type="region of interest" description="Disordered" evidence="6">
    <location>
        <begin position="391"/>
        <end position="440"/>
    </location>
</feature>
<evidence type="ECO:0000256" key="6">
    <source>
        <dbReference type="SAM" id="MobiDB-lite"/>
    </source>
</evidence>
<dbReference type="Gene3D" id="6.10.190.10">
    <property type="match status" value="1"/>
</dbReference>
<dbReference type="PROSITE" id="PS01244">
    <property type="entry name" value="ACONITASE_2"/>
    <property type="match status" value="1"/>
</dbReference>
<dbReference type="EMBL" id="BAABHK010000006">
    <property type="protein sequence ID" value="GAA4628901.1"/>
    <property type="molecule type" value="Genomic_DNA"/>
</dbReference>
<dbReference type="Pfam" id="PF00694">
    <property type="entry name" value="Aconitase_C"/>
    <property type="match status" value="1"/>
</dbReference>
<keyword evidence="3" id="KW-0479">Metal-binding</keyword>
<keyword evidence="10" id="KW-1185">Reference proteome</keyword>
<dbReference type="PRINTS" id="PR00415">
    <property type="entry name" value="ACONITASE"/>
</dbReference>
<dbReference type="NCBIfam" id="NF009520">
    <property type="entry name" value="PRK12881.1"/>
    <property type="match status" value="1"/>
</dbReference>
<name>A0ABP8UDS2_9ACTN</name>
<evidence type="ECO:0000259" key="8">
    <source>
        <dbReference type="Pfam" id="PF00694"/>
    </source>
</evidence>
<feature type="domain" description="Aconitase/3-isopropylmalate dehydratase large subunit alpha/beta/alpha" evidence="7">
    <location>
        <begin position="69"/>
        <end position="591"/>
    </location>
</feature>
<dbReference type="InterPro" id="IPR036008">
    <property type="entry name" value="Aconitase_4Fe-4S_dom"/>
</dbReference>
<evidence type="ECO:0000313" key="10">
    <source>
        <dbReference type="Proteomes" id="UP001501442"/>
    </source>
</evidence>
<evidence type="ECO:0000256" key="3">
    <source>
        <dbReference type="ARBA" id="ARBA00022723"/>
    </source>
</evidence>
<keyword evidence="5" id="KW-0411">Iron-sulfur</keyword>
<accession>A0ABP8UDS2</accession>
<organism evidence="9 10">
    <name type="scientific">Actinoallomurus vinaceus</name>
    <dbReference type="NCBI Taxonomy" id="1080074"/>
    <lineage>
        <taxon>Bacteria</taxon>
        <taxon>Bacillati</taxon>
        <taxon>Actinomycetota</taxon>
        <taxon>Actinomycetes</taxon>
        <taxon>Streptosporangiales</taxon>
        <taxon>Thermomonosporaceae</taxon>
        <taxon>Actinoallomurus</taxon>
    </lineage>
</organism>
<evidence type="ECO:0000256" key="4">
    <source>
        <dbReference type="ARBA" id="ARBA00023004"/>
    </source>
</evidence>
<comment type="similarity">
    <text evidence="2">Belongs to the aconitase/IPM isomerase family.</text>
</comment>
<comment type="cofactor">
    <cofactor evidence="1">
        <name>[4Fe-4S] cluster</name>
        <dbReference type="ChEBI" id="CHEBI:49883"/>
    </cofactor>
</comment>
<dbReference type="InterPro" id="IPR018136">
    <property type="entry name" value="Aconitase_4Fe-4S_BS"/>
</dbReference>
<dbReference type="PANTHER" id="PTHR11670">
    <property type="entry name" value="ACONITASE/IRON-RESPONSIVE ELEMENT FAMILY MEMBER"/>
    <property type="match status" value="1"/>
</dbReference>
<dbReference type="Gene3D" id="3.30.499.10">
    <property type="entry name" value="Aconitase, domain 3"/>
    <property type="match status" value="2"/>
</dbReference>
<dbReference type="InterPro" id="IPR000573">
    <property type="entry name" value="AconitaseA/IPMdHydase_ssu_swvl"/>
</dbReference>
<dbReference type="SUPFAM" id="SSF52016">
    <property type="entry name" value="LeuD/IlvD-like"/>
    <property type="match status" value="1"/>
</dbReference>
<keyword evidence="4" id="KW-0408">Iron</keyword>
<dbReference type="InterPro" id="IPR015931">
    <property type="entry name" value="Acnase/IPM_dHydase_lsu_aba_1/3"/>
</dbReference>
<dbReference type="CDD" id="cd01586">
    <property type="entry name" value="AcnA_IRP"/>
    <property type="match status" value="1"/>
</dbReference>
<dbReference type="Gene3D" id="3.20.19.10">
    <property type="entry name" value="Aconitase, domain 4"/>
    <property type="match status" value="1"/>
</dbReference>
<reference evidence="10" key="1">
    <citation type="journal article" date="2019" name="Int. J. Syst. Evol. Microbiol.">
        <title>The Global Catalogue of Microorganisms (GCM) 10K type strain sequencing project: providing services to taxonomists for standard genome sequencing and annotation.</title>
        <authorList>
            <consortium name="The Broad Institute Genomics Platform"/>
            <consortium name="The Broad Institute Genome Sequencing Center for Infectious Disease"/>
            <person name="Wu L."/>
            <person name="Ma J."/>
        </authorList>
    </citation>
    <scope>NUCLEOTIDE SEQUENCE [LARGE SCALE GENOMIC DNA]</scope>
    <source>
        <strain evidence="10">JCM 17939</strain>
    </source>
</reference>
<dbReference type="SUPFAM" id="SSF53732">
    <property type="entry name" value="Aconitase iron-sulfur domain"/>
    <property type="match status" value="1"/>
</dbReference>
<dbReference type="CDD" id="cd01580">
    <property type="entry name" value="AcnA_IRP_Swivel"/>
    <property type="match status" value="1"/>
</dbReference>
<evidence type="ECO:0000256" key="5">
    <source>
        <dbReference type="ARBA" id="ARBA00023014"/>
    </source>
</evidence>
<sequence>MNSFGSRQTLRVGEASYEIFRLDAVEGSARLPYSLKVLLENLLRTEDGANVTGDHVRALAAWDPGAQPNQEIQFTPARVIMQDFTGVPCVVDLATMREAVRDLGGDPARINPLNPAEMVIDHSVQVDVFGREDAFERNVEFEYGRNKERYQFLKWGQNGFDNFKVVPPGTGIVHQVNIEHLARVVFDNEGVAYPDTCVGTDSHTTMQNGLGVLGWGVGGIEAEAAMLGQPISMLIPRVVGFKLTGELPAGTTATDLVLTITEMLRKHGVVGKFVEFYGEGVAAVPLANRATIGNMSPEFGSTCAIFPIDDETVNYLRLTGRPAEQVALVEAYAKEQGLWHDSSREAEYSEYLELDLSTVVPSIAGPKRPQDRIALSNAKTAWRTAVRDYVPDNGIGGPTDEASAESFPASDSPAISHGANGDRPHESAVDPAAGRPSNPVTVSLDGAEFELDHGAVVIAAITSCTNTSNPSVMIGAALLAKKAVEKGLSRKPWVKTSLAPGSKVVMDYYDRAGLTPYLEKLGFNLVGYGCTTCIGNSGPLPEEISKAVNDNDLAVTSVLSGNRNFEGRINPDVKMNYLASPPLVVAYALAGSMDVDIVNGPIGTGSDGQPVYLKDIWPSPQEVEEVVESAIAQEMFTRDYADVFAGEQRWQALPVPTGNTFEWDPDSTYVRKAPYFDGMTDKPEAVEDIRGAKVLALLGDSVTTDHISPAGAIKADSPAGKYLTEHGVERRDFNSYGSRRGNHEVMIRGTFANIRLRNLLAPGTEGGVTVKDGEQLSIYDAAQAYAAEGTPLVILGGKEYGSGSSRDWAAKGTRLLGVRAVIAESFERIHRSNLIGMGVLPLQFEDGESATSLGLTGQETFDIVGVEALNGGETPREVTVRAGDKEFQAVVRIDTPGEADYYRHGGIMQYVLRSLLKK</sequence>
<dbReference type="NCBIfam" id="NF006757">
    <property type="entry name" value="PRK09277.1"/>
    <property type="match status" value="1"/>
</dbReference>
<dbReference type="RefSeq" id="WP_345433126.1">
    <property type="nucleotide sequence ID" value="NZ_BAABHK010000006.1"/>
</dbReference>
<dbReference type="InterPro" id="IPR044137">
    <property type="entry name" value="AcnA_IRP_Swivel"/>
</dbReference>
<dbReference type="InterPro" id="IPR015928">
    <property type="entry name" value="Aconitase/3IPM_dehydase_swvl"/>
</dbReference>
<dbReference type="InterPro" id="IPR001030">
    <property type="entry name" value="Acoase/IPM_deHydtase_lsu_aba"/>
</dbReference>
<dbReference type="PROSITE" id="PS00450">
    <property type="entry name" value="ACONITASE_1"/>
    <property type="match status" value="1"/>
</dbReference>